<dbReference type="InterPro" id="IPR016163">
    <property type="entry name" value="Ald_DH_C"/>
</dbReference>
<dbReference type="VEuPathDB" id="FungiDB:A1O9_02833"/>
<sequence length="492" mass="52043">MTVTQKHEDLDVVPCWINGKAGPLDTNNLIEVSSSAKGKKVYYAQSASAETAMAAVESAAETFKSFSQVPYNKRRELLLKVADVLESRVDELALYQMEETSCPEMWGRFNVILAAKAVREIAANITIACTGEMPPPETADAFCLVYKQPIGPVLSMAPWNGSIILSCRSLAAPLAAGCTVLFKASELSPRTHHGVVEAFLAGGIPEGALNQIQVKREDATSITEMIIAHPAIRKVEFIGSTAVGRSIGQVAAKYLKPILMELGGKAPAIVLKDADLERAAALCVQGATMHHGQICMSTERIIVVEEVAAEFIKHLNDAVTSLKGDAGFAVTKAMAKKAQKLIDDALSHGATSLVGGNQERGDSGAALVPTFITGVKSGNPIHDVETFGPSATVYVVADEKEAIETANDSSYGLTGAIHTNDILKGLRLAKQMEVGLVAINSMTLWEESPVPMGGVKGSGWGKNNARFGIEEFLIQKAVAIIAAAGQPTFGAS</sequence>
<evidence type="ECO:0000313" key="5">
    <source>
        <dbReference type="EMBL" id="KEF61268.1"/>
    </source>
</evidence>
<dbReference type="HOGENOM" id="CLU_005391_1_0_1"/>
<dbReference type="GO" id="GO:0004777">
    <property type="term" value="F:succinate-semialdehyde dehydrogenase (NAD+) activity"/>
    <property type="evidence" value="ECO:0007669"/>
    <property type="project" value="TreeGrafter"/>
</dbReference>
<accession>A0A072PPN6</accession>
<reference evidence="5 6" key="1">
    <citation type="submission" date="2013-03" db="EMBL/GenBank/DDBJ databases">
        <title>The Genome Sequence of Exophiala aquamarina CBS 119918.</title>
        <authorList>
            <consortium name="The Broad Institute Genomics Platform"/>
            <person name="Cuomo C."/>
            <person name="de Hoog S."/>
            <person name="Gorbushina A."/>
            <person name="Walker B."/>
            <person name="Young S.K."/>
            <person name="Zeng Q."/>
            <person name="Gargeya S."/>
            <person name="Fitzgerald M."/>
            <person name="Haas B."/>
            <person name="Abouelleil A."/>
            <person name="Allen A.W."/>
            <person name="Alvarado L."/>
            <person name="Arachchi H.M."/>
            <person name="Berlin A.M."/>
            <person name="Chapman S.B."/>
            <person name="Gainer-Dewar J."/>
            <person name="Goldberg J."/>
            <person name="Griggs A."/>
            <person name="Gujja S."/>
            <person name="Hansen M."/>
            <person name="Howarth C."/>
            <person name="Imamovic A."/>
            <person name="Ireland A."/>
            <person name="Larimer J."/>
            <person name="McCowan C."/>
            <person name="Murphy C."/>
            <person name="Pearson M."/>
            <person name="Poon T.W."/>
            <person name="Priest M."/>
            <person name="Roberts A."/>
            <person name="Saif S."/>
            <person name="Shea T."/>
            <person name="Sisk P."/>
            <person name="Sykes S."/>
            <person name="Wortman J."/>
            <person name="Nusbaum C."/>
            <person name="Birren B."/>
        </authorList>
    </citation>
    <scope>NUCLEOTIDE SEQUENCE [LARGE SCALE GENOMIC DNA]</scope>
    <source>
        <strain evidence="5 6">CBS 119918</strain>
    </source>
</reference>
<proteinExistence type="inferred from homology"/>
<feature type="active site" evidence="2">
    <location>
        <position position="261"/>
    </location>
</feature>
<dbReference type="GO" id="GO:0009450">
    <property type="term" value="P:gamma-aminobutyric acid catabolic process"/>
    <property type="evidence" value="ECO:0007669"/>
    <property type="project" value="TreeGrafter"/>
</dbReference>
<dbReference type="Gene3D" id="3.40.605.10">
    <property type="entry name" value="Aldehyde Dehydrogenase, Chain A, domain 1"/>
    <property type="match status" value="1"/>
</dbReference>
<dbReference type="STRING" id="1182545.A0A072PPN6"/>
<dbReference type="PROSITE" id="PS00687">
    <property type="entry name" value="ALDEHYDE_DEHYDR_GLU"/>
    <property type="match status" value="1"/>
</dbReference>
<protein>
    <recommendedName>
        <fullName evidence="4">Aldehyde dehydrogenase domain-containing protein</fullName>
    </recommendedName>
</protein>
<evidence type="ECO:0000256" key="1">
    <source>
        <dbReference type="ARBA" id="ARBA00023002"/>
    </source>
</evidence>
<keyword evidence="6" id="KW-1185">Reference proteome</keyword>
<dbReference type="Proteomes" id="UP000027920">
    <property type="component" value="Unassembled WGS sequence"/>
</dbReference>
<dbReference type="InterPro" id="IPR029510">
    <property type="entry name" value="Ald_DH_CS_GLU"/>
</dbReference>
<evidence type="ECO:0000313" key="6">
    <source>
        <dbReference type="Proteomes" id="UP000027920"/>
    </source>
</evidence>
<dbReference type="RefSeq" id="XP_013263858.1">
    <property type="nucleotide sequence ID" value="XM_013408404.1"/>
</dbReference>
<dbReference type="EMBL" id="AMGV01000002">
    <property type="protein sequence ID" value="KEF61268.1"/>
    <property type="molecule type" value="Genomic_DNA"/>
</dbReference>
<evidence type="ECO:0000256" key="2">
    <source>
        <dbReference type="PROSITE-ProRule" id="PRU10007"/>
    </source>
</evidence>
<dbReference type="GeneID" id="25277774"/>
<gene>
    <name evidence="5" type="ORF">A1O9_02833</name>
</gene>
<comment type="caution">
    <text evidence="5">The sequence shown here is derived from an EMBL/GenBank/DDBJ whole genome shotgun (WGS) entry which is preliminary data.</text>
</comment>
<organism evidence="5 6">
    <name type="scientific">Exophiala aquamarina CBS 119918</name>
    <dbReference type="NCBI Taxonomy" id="1182545"/>
    <lineage>
        <taxon>Eukaryota</taxon>
        <taxon>Fungi</taxon>
        <taxon>Dikarya</taxon>
        <taxon>Ascomycota</taxon>
        <taxon>Pezizomycotina</taxon>
        <taxon>Eurotiomycetes</taxon>
        <taxon>Chaetothyriomycetidae</taxon>
        <taxon>Chaetothyriales</taxon>
        <taxon>Herpotrichiellaceae</taxon>
        <taxon>Exophiala</taxon>
    </lineage>
</organism>
<dbReference type="OrthoDB" id="310895at2759"/>
<feature type="domain" description="Aldehyde dehydrogenase" evidence="4">
    <location>
        <begin position="29"/>
        <end position="478"/>
    </location>
</feature>
<name>A0A072PPN6_9EURO</name>
<keyword evidence="1 3" id="KW-0560">Oxidoreductase</keyword>
<dbReference type="SUPFAM" id="SSF53720">
    <property type="entry name" value="ALDH-like"/>
    <property type="match status" value="1"/>
</dbReference>
<dbReference type="PANTHER" id="PTHR43353:SF6">
    <property type="entry name" value="CYTOPLASMIC ALDEHYDE DEHYDROGENASE (EUROFUNG)"/>
    <property type="match status" value="1"/>
</dbReference>
<dbReference type="InterPro" id="IPR016162">
    <property type="entry name" value="Ald_DH_N"/>
</dbReference>
<evidence type="ECO:0000259" key="4">
    <source>
        <dbReference type="Pfam" id="PF00171"/>
    </source>
</evidence>
<evidence type="ECO:0000256" key="3">
    <source>
        <dbReference type="RuleBase" id="RU003345"/>
    </source>
</evidence>
<dbReference type="InterPro" id="IPR016161">
    <property type="entry name" value="Ald_DH/histidinol_DH"/>
</dbReference>
<dbReference type="Gene3D" id="3.40.309.10">
    <property type="entry name" value="Aldehyde Dehydrogenase, Chain A, domain 2"/>
    <property type="match status" value="1"/>
</dbReference>
<dbReference type="InterPro" id="IPR015590">
    <property type="entry name" value="Aldehyde_DH_dom"/>
</dbReference>
<dbReference type="PANTHER" id="PTHR43353">
    <property type="entry name" value="SUCCINATE-SEMIALDEHYDE DEHYDROGENASE, MITOCHONDRIAL"/>
    <property type="match status" value="1"/>
</dbReference>
<dbReference type="AlphaFoldDB" id="A0A072PPN6"/>
<comment type="similarity">
    <text evidence="3">Belongs to the aldehyde dehydrogenase family.</text>
</comment>
<dbReference type="Pfam" id="PF00171">
    <property type="entry name" value="Aldedh"/>
    <property type="match status" value="1"/>
</dbReference>
<dbReference type="InterPro" id="IPR050740">
    <property type="entry name" value="Aldehyde_DH_Superfamily"/>
</dbReference>